<comment type="caution">
    <text evidence="1">The sequence shown here is derived from an EMBL/GenBank/DDBJ whole genome shotgun (WGS) entry which is preliminary data.</text>
</comment>
<dbReference type="AlphaFoldDB" id="A0A2G3E1E4"/>
<organism evidence="1 2">
    <name type="scientific">Agathobacter ruminis</name>
    <dbReference type="NCBI Taxonomy" id="1712665"/>
    <lineage>
        <taxon>Bacteria</taxon>
        <taxon>Bacillati</taxon>
        <taxon>Bacillota</taxon>
        <taxon>Clostridia</taxon>
        <taxon>Lachnospirales</taxon>
        <taxon>Lachnospiraceae</taxon>
        <taxon>Agathobacter</taxon>
    </lineage>
</organism>
<proteinExistence type="predicted"/>
<reference evidence="1 2" key="1">
    <citation type="submission" date="2017-10" db="EMBL/GenBank/DDBJ databases">
        <title>Resolving the taxonomy of Roseburia spp., Eubacterium rectale and Agathobacter spp. through phylogenomic analysis.</title>
        <authorList>
            <person name="Sheridan P.O."/>
            <person name="Walker A.W."/>
            <person name="Duncan S.H."/>
            <person name="Scott K.P."/>
            <person name="Toole P.W.O."/>
            <person name="Luis P."/>
            <person name="Flint H.J."/>
        </authorList>
    </citation>
    <scope>NUCLEOTIDE SEQUENCE [LARGE SCALE GENOMIC DNA]</scope>
    <source>
        <strain evidence="1 2">JK623</strain>
    </source>
</reference>
<evidence type="ECO:0000313" key="2">
    <source>
        <dbReference type="Proteomes" id="UP000224563"/>
    </source>
</evidence>
<sequence>MGLFGSMINKAKEQYQAQVAQMEANAERERMDDEKNMSRPSIRDLAFDTLGPAVAEQLENAKVGLLDKGLQSKFVEQIKAANVGYKEVLVLDYTIALGGDGVDGEFVQDKAYIKPALLDGTVLKEDVFVLRRDYKFDDYDEDVVGDTGNADVVSSNLYHHMYILHYFLGKKEYYAAVHPDEFKDLTPLIGELNFVEDDLGAGTGYQW</sequence>
<name>A0A2G3E1E4_9FIRM</name>
<accession>A0A2G3E1E4</accession>
<dbReference type="Proteomes" id="UP000224563">
    <property type="component" value="Unassembled WGS sequence"/>
</dbReference>
<evidence type="ECO:0000313" key="1">
    <source>
        <dbReference type="EMBL" id="PHU37106.1"/>
    </source>
</evidence>
<reference evidence="1 2" key="2">
    <citation type="submission" date="2017-10" db="EMBL/GenBank/DDBJ databases">
        <authorList>
            <person name="Banno H."/>
            <person name="Chua N.-H."/>
        </authorList>
    </citation>
    <scope>NUCLEOTIDE SEQUENCE [LARGE SCALE GENOMIC DNA]</scope>
    <source>
        <strain evidence="1 2">JK623</strain>
    </source>
</reference>
<dbReference type="EMBL" id="PDYG01000075">
    <property type="protein sequence ID" value="PHU37106.1"/>
    <property type="molecule type" value="Genomic_DNA"/>
</dbReference>
<keyword evidence="2" id="KW-1185">Reference proteome</keyword>
<protein>
    <submittedName>
        <fullName evidence="1">Uncharacterized protein</fullName>
    </submittedName>
</protein>
<gene>
    <name evidence="1" type="ORF">CSX02_09660</name>
</gene>